<dbReference type="EMBL" id="JAPNKA010000001">
    <property type="protein sequence ID" value="MCY1082758.1"/>
    <property type="molecule type" value="Genomic_DNA"/>
</dbReference>
<dbReference type="Proteomes" id="UP001207654">
    <property type="component" value="Unassembled WGS sequence"/>
</dbReference>
<comment type="caution">
    <text evidence="3">The sequence shown here is derived from an EMBL/GenBank/DDBJ whole genome shotgun (WGS) entry which is preliminary data.</text>
</comment>
<feature type="domain" description="SCP" evidence="2">
    <location>
        <begin position="30"/>
        <end position="176"/>
    </location>
</feature>
<keyword evidence="4" id="KW-1185">Reference proteome</keyword>
<dbReference type="PROSITE" id="PS01009">
    <property type="entry name" value="CRISP_1"/>
    <property type="match status" value="1"/>
</dbReference>
<dbReference type="Gene3D" id="3.40.33.10">
    <property type="entry name" value="CAP"/>
    <property type="match status" value="1"/>
</dbReference>
<dbReference type="SUPFAM" id="SSF55797">
    <property type="entry name" value="PR-1-like"/>
    <property type="match status" value="1"/>
</dbReference>
<organism evidence="3 4">
    <name type="scientific">Archangium lansingense</name>
    <dbReference type="NCBI Taxonomy" id="2995310"/>
    <lineage>
        <taxon>Bacteria</taxon>
        <taxon>Pseudomonadati</taxon>
        <taxon>Myxococcota</taxon>
        <taxon>Myxococcia</taxon>
        <taxon>Myxococcales</taxon>
        <taxon>Cystobacterineae</taxon>
        <taxon>Archangiaceae</taxon>
        <taxon>Archangium</taxon>
    </lineage>
</organism>
<dbReference type="InterPro" id="IPR014044">
    <property type="entry name" value="CAP_dom"/>
</dbReference>
<dbReference type="Pfam" id="PF00188">
    <property type="entry name" value="CAP"/>
    <property type="match status" value="1"/>
</dbReference>
<sequence>MRHTRFPLLALSLSCLAAAKPKASPSASASLATEMVAAHNEARSKAKPTPSPALPPLTWSPEAAKVAQAWANQCKFEHNKNRGKYGENLAAAAPPGSKTNAQVVADWMSESADYTYSTNKCAPGKVCGHYTQVVWRNTTQVGCATAICTKNSPFGSQFPTWQLWVCDYAPPGNYVGQKPY</sequence>
<dbReference type="PRINTS" id="PR00837">
    <property type="entry name" value="V5TPXLIKE"/>
</dbReference>
<evidence type="ECO:0000313" key="3">
    <source>
        <dbReference type="EMBL" id="MCY1082758.1"/>
    </source>
</evidence>
<dbReference type="InterPro" id="IPR002413">
    <property type="entry name" value="V5_allergen-like"/>
</dbReference>
<keyword evidence="1" id="KW-0732">Signal</keyword>
<evidence type="ECO:0000259" key="2">
    <source>
        <dbReference type="SMART" id="SM00198"/>
    </source>
</evidence>
<dbReference type="InterPro" id="IPR035940">
    <property type="entry name" value="CAP_sf"/>
</dbReference>
<evidence type="ECO:0000313" key="4">
    <source>
        <dbReference type="Proteomes" id="UP001207654"/>
    </source>
</evidence>
<reference evidence="3 4" key="1">
    <citation type="submission" date="2022-11" db="EMBL/GenBank/DDBJ databases">
        <title>Minimal conservation of predation-associated metabolite biosynthetic gene clusters underscores biosynthetic potential of Myxococcota including descriptions for ten novel species: Archangium lansinium sp. nov., Myxococcus landrumus sp. nov., Nannocystis bai.</title>
        <authorList>
            <person name="Ahearne A."/>
            <person name="Stevens C."/>
            <person name="Phillips K."/>
        </authorList>
    </citation>
    <scope>NUCLEOTIDE SEQUENCE [LARGE SCALE GENOMIC DNA]</scope>
    <source>
        <strain evidence="3 4">MIWBW</strain>
    </source>
</reference>
<dbReference type="RefSeq" id="WP_267541316.1">
    <property type="nucleotide sequence ID" value="NZ_JAPNKA010000001.1"/>
</dbReference>
<accession>A0ABT4AM43</accession>
<dbReference type="SMART" id="SM00198">
    <property type="entry name" value="SCP"/>
    <property type="match status" value="1"/>
</dbReference>
<dbReference type="PRINTS" id="PR00838">
    <property type="entry name" value="V5ALLERGEN"/>
</dbReference>
<dbReference type="InterPro" id="IPR001283">
    <property type="entry name" value="CRISP-related"/>
</dbReference>
<dbReference type="PANTHER" id="PTHR10334">
    <property type="entry name" value="CYSTEINE-RICH SECRETORY PROTEIN-RELATED"/>
    <property type="match status" value="1"/>
</dbReference>
<feature type="chain" id="PRO_5046468435" evidence="1">
    <location>
        <begin position="20"/>
        <end position="180"/>
    </location>
</feature>
<evidence type="ECO:0000256" key="1">
    <source>
        <dbReference type="SAM" id="SignalP"/>
    </source>
</evidence>
<name>A0ABT4AM43_9BACT</name>
<gene>
    <name evidence="3" type="ORF">OV287_50740</name>
</gene>
<dbReference type="InterPro" id="IPR018244">
    <property type="entry name" value="Allrgn_V5/Tpx1_CS"/>
</dbReference>
<feature type="signal peptide" evidence="1">
    <location>
        <begin position="1"/>
        <end position="19"/>
    </location>
</feature>
<protein>
    <submittedName>
        <fullName evidence="3">CAP domain-containing protein</fullName>
    </submittedName>
</protein>
<proteinExistence type="predicted"/>